<dbReference type="PANTHER" id="PTHR16932:SF18">
    <property type="entry name" value="INTERFERON, ALPHA-INDUCIBLE PROTEIN 27-LIKE 2"/>
    <property type="match status" value="1"/>
</dbReference>
<comment type="subcellular location">
    <subcellularLocation>
        <location evidence="1">Membrane</location>
        <topology evidence="1">Multi-pass membrane protein</topology>
    </subcellularLocation>
</comment>
<protein>
    <submittedName>
        <fullName evidence="7">Uncharacterized protein</fullName>
    </submittedName>
</protein>
<evidence type="ECO:0000256" key="5">
    <source>
        <dbReference type="ARBA" id="ARBA00023136"/>
    </source>
</evidence>
<dbReference type="PANTHER" id="PTHR16932">
    <property type="entry name" value="INTERFERON ALPHA-INDUCIBLE PROTEIN 27"/>
    <property type="match status" value="1"/>
</dbReference>
<sequence>MVYGIPWNDQKQSTDQDGKHQEKEWSKIKKAGIIAGVTGTTVVAWPLALGAAGFGAAGIATGSLAAGIQAGVGNVAAGSAFAFLQSAGAGGAAAGVINGIVGGAGAGGFIATVFGGDNEPRDKNSNEKGSDGNGGREKRKERNDENHSGWKPDG</sequence>
<name>A0A2T2NUJ0_CORCC</name>
<dbReference type="AlphaFoldDB" id="A0A2T2NUJ0"/>
<dbReference type="GO" id="GO:0031966">
    <property type="term" value="C:mitochondrial membrane"/>
    <property type="evidence" value="ECO:0007669"/>
    <property type="project" value="TreeGrafter"/>
</dbReference>
<evidence type="ECO:0000256" key="3">
    <source>
        <dbReference type="ARBA" id="ARBA00022692"/>
    </source>
</evidence>
<evidence type="ECO:0000256" key="4">
    <source>
        <dbReference type="ARBA" id="ARBA00022989"/>
    </source>
</evidence>
<dbReference type="GO" id="GO:0097193">
    <property type="term" value="P:intrinsic apoptotic signaling pathway"/>
    <property type="evidence" value="ECO:0007669"/>
    <property type="project" value="TreeGrafter"/>
</dbReference>
<keyword evidence="4" id="KW-1133">Transmembrane helix</keyword>
<comment type="similarity">
    <text evidence="2">Belongs to the IFI6/IFI27 family.</text>
</comment>
<dbReference type="Pfam" id="PF06140">
    <property type="entry name" value="Ifi-6-16"/>
    <property type="match status" value="1"/>
</dbReference>
<feature type="compositionally biased region" description="Basic and acidic residues" evidence="6">
    <location>
        <begin position="12"/>
        <end position="21"/>
    </location>
</feature>
<reference evidence="7 8" key="1">
    <citation type="journal article" date="2018" name="Front. Microbiol.">
        <title>Genome-Wide Analysis of Corynespora cassiicola Leaf Fall Disease Putative Effectors.</title>
        <authorList>
            <person name="Lopez D."/>
            <person name="Ribeiro S."/>
            <person name="Label P."/>
            <person name="Fumanal B."/>
            <person name="Venisse J.S."/>
            <person name="Kohler A."/>
            <person name="de Oliveira R.R."/>
            <person name="Labutti K."/>
            <person name="Lipzen A."/>
            <person name="Lail K."/>
            <person name="Bauer D."/>
            <person name="Ohm R.A."/>
            <person name="Barry K.W."/>
            <person name="Spatafora J."/>
            <person name="Grigoriev I.V."/>
            <person name="Martin F.M."/>
            <person name="Pujade-Renaud V."/>
        </authorList>
    </citation>
    <scope>NUCLEOTIDE SEQUENCE [LARGE SCALE GENOMIC DNA]</scope>
    <source>
        <strain evidence="7 8">Philippines</strain>
    </source>
</reference>
<keyword evidence="3" id="KW-0812">Transmembrane</keyword>
<dbReference type="OrthoDB" id="10635140at2759"/>
<accession>A0A2T2NUJ0</accession>
<evidence type="ECO:0000256" key="6">
    <source>
        <dbReference type="SAM" id="MobiDB-lite"/>
    </source>
</evidence>
<evidence type="ECO:0000256" key="2">
    <source>
        <dbReference type="ARBA" id="ARBA00007262"/>
    </source>
</evidence>
<dbReference type="Gene3D" id="6.10.110.10">
    <property type="match status" value="1"/>
</dbReference>
<dbReference type="InterPro" id="IPR009311">
    <property type="entry name" value="IFI6/IFI27-like"/>
</dbReference>
<proteinExistence type="inferred from homology"/>
<dbReference type="Proteomes" id="UP000240883">
    <property type="component" value="Unassembled WGS sequence"/>
</dbReference>
<dbReference type="GO" id="GO:0001836">
    <property type="term" value="P:release of cytochrome c from mitochondria"/>
    <property type="evidence" value="ECO:0007669"/>
    <property type="project" value="TreeGrafter"/>
</dbReference>
<feature type="compositionally biased region" description="Basic and acidic residues" evidence="6">
    <location>
        <begin position="118"/>
        <end position="154"/>
    </location>
</feature>
<gene>
    <name evidence="7" type="ORF">BS50DRAFT_675321</name>
</gene>
<keyword evidence="5" id="KW-0472">Membrane</keyword>
<feature type="region of interest" description="Disordered" evidence="6">
    <location>
        <begin position="116"/>
        <end position="154"/>
    </location>
</feature>
<evidence type="ECO:0000256" key="1">
    <source>
        <dbReference type="ARBA" id="ARBA00004141"/>
    </source>
</evidence>
<dbReference type="InterPro" id="IPR038213">
    <property type="entry name" value="IFI6/IFI27-like_sf"/>
</dbReference>
<evidence type="ECO:0000313" key="8">
    <source>
        <dbReference type="Proteomes" id="UP000240883"/>
    </source>
</evidence>
<organism evidence="7 8">
    <name type="scientific">Corynespora cassiicola Philippines</name>
    <dbReference type="NCBI Taxonomy" id="1448308"/>
    <lineage>
        <taxon>Eukaryota</taxon>
        <taxon>Fungi</taxon>
        <taxon>Dikarya</taxon>
        <taxon>Ascomycota</taxon>
        <taxon>Pezizomycotina</taxon>
        <taxon>Dothideomycetes</taxon>
        <taxon>Pleosporomycetidae</taxon>
        <taxon>Pleosporales</taxon>
        <taxon>Corynesporascaceae</taxon>
        <taxon>Corynespora</taxon>
    </lineage>
</organism>
<keyword evidence="8" id="KW-1185">Reference proteome</keyword>
<feature type="region of interest" description="Disordered" evidence="6">
    <location>
        <begin position="1"/>
        <end position="21"/>
    </location>
</feature>
<evidence type="ECO:0000313" key="7">
    <source>
        <dbReference type="EMBL" id="PSN69095.1"/>
    </source>
</evidence>
<dbReference type="EMBL" id="KZ678133">
    <property type="protein sequence ID" value="PSN69095.1"/>
    <property type="molecule type" value="Genomic_DNA"/>
</dbReference>